<keyword evidence="7 8" id="KW-0408">Iron</keyword>
<comment type="subcellular location">
    <subcellularLocation>
        <location evidence="1">Periplasm</location>
    </subcellularLocation>
</comment>
<evidence type="ECO:0000313" key="11">
    <source>
        <dbReference type="EMBL" id="MEZ8196130.1"/>
    </source>
</evidence>
<comment type="caution">
    <text evidence="11">The sequence shown here is derived from an EMBL/GenBank/DDBJ whole genome shotgun (WGS) entry which is preliminary data.</text>
</comment>
<keyword evidence="5" id="KW-0574">Periplasm</keyword>
<keyword evidence="4 9" id="KW-0732">Signal</keyword>
<evidence type="ECO:0000256" key="2">
    <source>
        <dbReference type="ARBA" id="ARBA00022617"/>
    </source>
</evidence>
<feature type="signal peptide" evidence="9">
    <location>
        <begin position="1"/>
        <end position="25"/>
    </location>
</feature>
<evidence type="ECO:0000256" key="6">
    <source>
        <dbReference type="ARBA" id="ARBA00023002"/>
    </source>
</evidence>
<evidence type="ECO:0000313" key="12">
    <source>
        <dbReference type="Proteomes" id="UP001569153"/>
    </source>
</evidence>
<dbReference type="PIRSF" id="PIRSF000294">
    <property type="entry name" value="Cytochrome-c_peroxidase"/>
    <property type="match status" value="1"/>
</dbReference>
<dbReference type="PANTHER" id="PTHR30600:SF10">
    <property type="entry name" value="BLL6722 PROTEIN"/>
    <property type="match status" value="1"/>
</dbReference>
<dbReference type="GO" id="GO:0004601">
    <property type="term" value="F:peroxidase activity"/>
    <property type="evidence" value="ECO:0007669"/>
    <property type="project" value="UniProtKB-KW"/>
</dbReference>
<dbReference type="PANTHER" id="PTHR30600">
    <property type="entry name" value="CYTOCHROME C PEROXIDASE-RELATED"/>
    <property type="match status" value="1"/>
</dbReference>
<gene>
    <name evidence="11" type="ORF">ACED38_14730</name>
</gene>
<accession>A0ABV4M9C2</accession>
<dbReference type="PROSITE" id="PS51007">
    <property type="entry name" value="CYTC"/>
    <property type="match status" value="2"/>
</dbReference>
<keyword evidence="2 8" id="KW-0349">Heme</keyword>
<evidence type="ECO:0000256" key="1">
    <source>
        <dbReference type="ARBA" id="ARBA00004418"/>
    </source>
</evidence>
<dbReference type="Pfam" id="PF03150">
    <property type="entry name" value="CCP_MauG"/>
    <property type="match status" value="1"/>
</dbReference>
<evidence type="ECO:0000256" key="7">
    <source>
        <dbReference type="ARBA" id="ARBA00023004"/>
    </source>
</evidence>
<dbReference type="InterPro" id="IPR026259">
    <property type="entry name" value="MauG/Cytc_peroxidase"/>
</dbReference>
<evidence type="ECO:0000256" key="4">
    <source>
        <dbReference type="ARBA" id="ARBA00022729"/>
    </source>
</evidence>
<dbReference type="InterPro" id="IPR009056">
    <property type="entry name" value="Cyt_c-like_dom"/>
</dbReference>
<evidence type="ECO:0000256" key="5">
    <source>
        <dbReference type="ARBA" id="ARBA00022764"/>
    </source>
</evidence>
<proteinExistence type="predicted"/>
<feature type="domain" description="Cytochrome c" evidence="10">
    <location>
        <begin position="72"/>
        <end position="180"/>
    </location>
</feature>
<feature type="domain" description="Cytochrome c" evidence="10">
    <location>
        <begin position="224"/>
        <end position="383"/>
    </location>
</feature>
<feature type="chain" id="PRO_5047065884" evidence="9">
    <location>
        <begin position="26"/>
        <end position="411"/>
    </location>
</feature>
<dbReference type="SUPFAM" id="SSF46626">
    <property type="entry name" value="Cytochrome c"/>
    <property type="match status" value="2"/>
</dbReference>
<dbReference type="RefSeq" id="WP_371730784.1">
    <property type="nucleotide sequence ID" value="NZ_JBGOOT010000012.1"/>
</dbReference>
<keyword evidence="11" id="KW-0575">Peroxidase</keyword>
<organism evidence="11 12">
    <name type="scientific">Vibrio cortegadensis</name>
    <dbReference type="NCBI Taxonomy" id="1328770"/>
    <lineage>
        <taxon>Bacteria</taxon>
        <taxon>Pseudomonadati</taxon>
        <taxon>Pseudomonadota</taxon>
        <taxon>Gammaproteobacteria</taxon>
        <taxon>Vibrionales</taxon>
        <taxon>Vibrionaceae</taxon>
        <taxon>Vibrio</taxon>
    </lineage>
</organism>
<evidence type="ECO:0000256" key="9">
    <source>
        <dbReference type="SAM" id="SignalP"/>
    </source>
</evidence>
<evidence type="ECO:0000259" key="10">
    <source>
        <dbReference type="PROSITE" id="PS51007"/>
    </source>
</evidence>
<evidence type="ECO:0000256" key="3">
    <source>
        <dbReference type="ARBA" id="ARBA00022723"/>
    </source>
</evidence>
<sequence>MTNYSISLSAVAAMLVTLTALPACAQQEETSKITAEEVTASLPDIVVNGVAYPALAPLGEVPTPADNPTTEEKVALGEQLFFDGRLGGDTSTPCSACHNPALGWDFPSDLSLGYPGTVHWRNSQTIVNSAYYQKLFWAGSSKSLEGQAKSAAKGGVAGNGEDDIMEARLALVPEYVEQFNTIFGDNYPKVSNAWKAIAAFERTLVQRDTPLDNYLLGDKTALTEQQLKGKALFEGKAKCISCHNGALASDQKNYNVGVPTNLRWENDPMAQITFRYELYAKGSNEKMYRNTKADPGVYFRGKRKEMKGMFRTPSLRYTKFTAPYMHNGTINTLADVVDFYDRGGVAKDGRTTGFPQTKSPLITPLGLTGEEKTDLLAFLDAFTGEKLMMAYPEIPKYQRLFSEEELAEVKK</sequence>
<name>A0ABV4M9C2_9VIBR</name>
<dbReference type="InterPro" id="IPR036909">
    <property type="entry name" value="Cyt_c-like_dom_sf"/>
</dbReference>
<keyword evidence="12" id="KW-1185">Reference proteome</keyword>
<evidence type="ECO:0000256" key="8">
    <source>
        <dbReference type="PROSITE-ProRule" id="PRU00433"/>
    </source>
</evidence>
<dbReference type="Proteomes" id="UP001569153">
    <property type="component" value="Unassembled WGS sequence"/>
</dbReference>
<dbReference type="InterPro" id="IPR051395">
    <property type="entry name" value="Cytochrome_c_Peroxidase/MauG"/>
</dbReference>
<keyword evidence="3 8" id="KW-0479">Metal-binding</keyword>
<keyword evidence="6" id="KW-0560">Oxidoreductase</keyword>
<protein>
    <submittedName>
        <fullName evidence="11">Cytochrome-c peroxidase</fullName>
    </submittedName>
</protein>
<reference evidence="11 12" key="1">
    <citation type="submission" date="2024-06" db="EMBL/GenBank/DDBJ databases">
        <authorList>
            <person name="Steensen K."/>
            <person name="Seneca J."/>
            <person name="Bartlau N."/>
            <person name="Yu A.X."/>
            <person name="Polz M.F."/>
        </authorList>
    </citation>
    <scope>NUCLEOTIDE SEQUENCE [LARGE SCALE GENOMIC DNA]</scope>
    <source>
        <strain evidence="11 12">FF146</strain>
    </source>
</reference>
<dbReference type="InterPro" id="IPR004852">
    <property type="entry name" value="Di-haem_cyt_c_peroxidsae"/>
</dbReference>
<dbReference type="Gene3D" id="1.10.760.10">
    <property type="entry name" value="Cytochrome c-like domain"/>
    <property type="match status" value="2"/>
</dbReference>
<dbReference type="EMBL" id="JBGOOT010000012">
    <property type="protein sequence ID" value="MEZ8196130.1"/>
    <property type="molecule type" value="Genomic_DNA"/>
</dbReference>